<dbReference type="PaxDb" id="35128-Thaps27220"/>
<reference evidence="3 4" key="2">
    <citation type="journal article" date="2008" name="Nature">
        <title>The Phaeodactylum genome reveals the evolutionary history of diatom genomes.</title>
        <authorList>
            <person name="Bowler C."/>
            <person name="Allen A.E."/>
            <person name="Badger J.H."/>
            <person name="Grimwood J."/>
            <person name="Jabbari K."/>
            <person name="Kuo A."/>
            <person name="Maheswari U."/>
            <person name="Martens C."/>
            <person name="Maumus F."/>
            <person name="Otillar R.P."/>
            <person name="Rayko E."/>
            <person name="Salamov A."/>
            <person name="Vandepoele K."/>
            <person name="Beszteri B."/>
            <person name="Gruber A."/>
            <person name="Heijde M."/>
            <person name="Katinka M."/>
            <person name="Mock T."/>
            <person name="Valentin K."/>
            <person name="Verret F."/>
            <person name="Berges J.A."/>
            <person name="Brownlee C."/>
            <person name="Cadoret J.P."/>
            <person name="Chiovitti A."/>
            <person name="Choi C.J."/>
            <person name="Coesel S."/>
            <person name="De Martino A."/>
            <person name="Detter J.C."/>
            <person name="Durkin C."/>
            <person name="Falciatore A."/>
            <person name="Fournet J."/>
            <person name="Haruta M."/>
            <person name="Huysman M.J."/>
            <person name="Jenkins B.D."/>
            <person name="Jiroutova K."/>
            <person name="Jorgensen R.E."/>
            <person name="Joubert Y."/>
            <person name="Kaplan A."/>
            <person name="Kroger N."/>
            <person name="Kroth P.G."/>
            <person name="La Roche J."/>
            <person name="Lindquist E."/>
            <person name="Lommer M."/>
            <person name="Martin-Jezequel V."/>
            <person name="Lopez P.J."/>
            <person name="Lucas S."/>
            <person name="Mangogna M."/>
            <person name="McGinnis K."/>
            <person name="Medlin L.K."/>
            <person name="Montsant A."/>
            <person name="Oudot-Le Secq M.P."/>
            <person name="Napoli C."/>
            <person name="Obornik M."/>
            <person name="Parker M.S."/>
            <person name="Petit J.L."/>
            <person name="Porcel B.M."/>
            <person name="Poulsen N."/>
            <person name="Robison M."/>
            <person name="Rychlewski L."/>
            <person name="Rynearson T.A."/>
            <person name="Schmutz J."/>
            <person name="Shapiro H."/>
            <person name="Siaut M."/>
            <person name="Stanley M."/>
            <person name="Sussman M.R."/>
            <person name="Taylor A.R."/>
            <person name="Vardi A."/>
            <person name="von Dassow P."/>
            <person name="Vyverman W."/>
            <person name="Willis A."/>
            <person name="Wyrwicz L.S."/>
            <person name="Rokhsar D.S."/>
            <person name="Weissenbach J."/>
            <person name="Armbrust E.V."/>
            <person name="Green B.R."/>
            <person name="Van de Peer Y."/>
            <person name="Grigoriev I.V."/>
        </authorList>
    </citation>
    <scope>NUCLEOTIDE SEQUENCE [LARGE SCALE GENOMIC DNA]</scope>
    <source>
        <strain evidence="3 4">CCMP1335</strain>
    </source>
</reference>
<dbReference type="eggNOG" id="ENOG502QSNW">
    <property type="taxonomic scope" value="Eukaryota"/>
</dbReference>
<keyword evidence="4" id="KW-1185">Reference proteome</keyword>
<dbReference type="InParanoid" id="B8BVI6"/>
<dbReference type="Proteomes" id="UP000001449">
    <property type="component" value="Chromosome 2"/>
</dbReference>
<dbReference type="KEGG" id="tps:THAPSDRAFT_27220"/>
<evidence type="ECO:0000313" key="3">
    <source>
        <dbReference type="EMBL" id="EED94939.1"/>
    </source>
</evidence>
<sequence length="414" mass="46306">MTNLDGKSFERVILMDQRGTGRSTPINKQSLEMLFPDMFLLDAISDSANYLTKFRADSIVRDAEWIREALVNPSPTVDDNAQVERKVPQPWGATLGQSFGGFCIMTYLSSISHPPTMCLFTGGIAPMDTPVNEVYDRLWLRVRERNWRYYEQYPGDVPLVKRIVRCLLANEVTLPSGGILTARRFLQLGLALGGTPGSSFANMHSVINSAFVDDDSVELSRAFLKRMDYEQSFGDAPLYFLLHESIYADGASAGGTEWAAYTSYEKLAHSNPEFDYTQTAISDESPILFFGEMVFPWMAHGDFAEVSGNGMQKLSESLSEKNDWLPLFDALNMRKALMGNGKIPAKTKSAAAVYYEDMYVDFGCCMKLVQRGMPLEGVKVWVTNEYQHSGLRDDGANIYHKLMSMVKGSIHVPS</sequence>
<dbReference type="InterPro" id="IPR029058">
    <property type="entry name" value="AB_hydrolase_fold"/>
</dbReference>
<dbReference type="PANTHER" id="PTHR43248">
    <property type="entry name" value="2-SUCCINYL-6-HYDROXY-2,4-CYCLOHEXADIENE-1-CARBOXYLATE SYNTHASE"/>
    <property type="match status" value="1"/>
</dbReference>
<dbReference type="GO" id="GO:0016787">
    <property type="term" value="F:hydrolase activity"/>
    <property type="evidence" value="ECO:0007669"/>
    <property type="project" value="UniProtKB-KW"/>
</dbReference>
<dbReference type="SUPFAM" id="SSF53474">
    <property type="entry name" value="alpha/beta-Hydrolases"/>
    <property type="match status" value="1"/>
</dbReference>
<dbReference type="InterPro" id="IPR051601">
    <property type="entry name" value="Serine_prot/Carboxylest_S33"/>
</dbReference>
<reference evidence="3 4" key="1">
    <citation type="journal article" date="2004" name="Science">
        <title>The genome of the diatom Thalassiosira pseudonana: ecology, evolution, and metabolism.</title>
        <authorList>
            <person name="Armbrust E.V."/>
            <person name="Berges J.A."/>
            <person name="Bowler C."/>
            <person name="Green B.R."/>
            <person name="Martinez D."/>
            <person name="Putnam N.H."/>
            <person name="Zhou S."/>
            <person name="Allen A.E."/>
            <person name="Apt K.E."/>
            <person name="Bechner M."/>
            <person name="Brzezinski M.A."/>
            <person name="Chaal B.K."/>
            <person name="Chiovitti A."/>
            <person name="Davis A.K."/>
            <person name="Demarest M.S."/>
            <person name="Detter J.C."/>
            <person name="Glavina T."/>
            <person name="Goodstein D."/>
            <person name="Hadi M.Z."/>
            <person name="Hellsten U."/>
            <person name="Hildebrand M."/>
            <person name="Jenkins B.D."/>
            <person name="Jurka J."/>
            <person name="Kapitonov V.V."/>
            <person name="Kroger N."/>
            <person name="Lau W.W."/>
            <person name="Lane T.W."/>
            <person name="Larimer F.W."/>
            <person name="Lippmeier J.C."/>
            <person name="Lucas S."/>
            <person name="Medina M."/>
            <person name="Montsant A."/>
            <person name="Obornik M."/>
            <person name="Parker M.S."/>
            <person name="Palenik B."/>
            <person name="Pazour G.J."/>
            <person name="Richardson P.M."/>
            <person name="Rynearson T.A."/>
            <person name="Saito M.A."/>
            <person name="Schwartz D.C."/>
            <person name="Thamatrakoln K."/>
            <person name="Valentin K."/>
            <person name="Vardi A."/>
            <person name="Wilkerson F.P."/>
            <person name="Rokhsar D.S."/>
        </authorList>
    </citation>
    <scope>NUCLEOTIDE SEQUENCE [LARGE SCALE GENOMIC DNA]</scope>
    <source>
        <strain evidence="3 4">CCMP1335</strain>
    </source>
</reference>
<comment type="similarity">
    <text evidence="1">Belongs to the peptidase S33 family.</text>
</comment>
<keyword evidence="2" id="KW-0378">Hydrolase</keyword>
<dbReference type="Gene3D" id="3.40.50.1820">
    <property type="entry name" value="alpha/beta hydrolase"/>
    <property type="match status" value="1"/>
</dbReference>
<dbReference type="STRING" id="35128.B8BVI6"/>
<evidence type="ECO:0000313" key="4">
    <source>
        <dbReference type="Proteomes" id="UP000001449"/>
    </source>
</evidence>
<evidence type="ECO:0008006" key="5">
    <source>
        <dbReference type="Google" id="ProtNLM"/>
    </source>
</evidence>
<dbReference type="OMA" id="TNEYEHN"/>
<evidence type="ECO:0000256" key="2">
    <source>
        <dbReference type="ARBA" id="ARBA00022801"/>
    </source>
</evidence>
<protein>
    <recommendedName>
        <fullName evidence="5">AB hydrolase-1 domain-containing protein</fullName>
    </recommendedName>
</protein>
<evidence type="ECO:0000256" key="1">
    <source>
        <dbReference type="ARBA" id="ARBA00010088"/>
    </source>
</evidence>
<dbReference type="RefSeq" id="XP_002287496.1">
    <property type="nucleotide sequence ID" value="XM_002287460.1"/>
</dbReference>
<name>B8BVI6_THAPS</name>
<dbReference type="AlphaFoldDB" id="B8BVI6"/>
<proteinExistence type="inferred from homology"/>
<dbReference type="PANTHER" id="PTHR43248:SF2">
    <property type="entry name" value="PROLYL AMINOPEPTIDASE"/>
    <property type="match status" value="1"/>
</dbReference>
<gene>
    <name evidence="3" type="ORF">THAPSDRAFT_27220</name>
</gene>
<dbReference type="EMBL" id="CM000639">
    <property type="protein sequence ID" value="EED94939.1"/>
    <property type="molecule type" value="Genomic_DNA"/>
</dbReference>
<organism evidence="3 4">
    <name type="scientific">Thalassiosira pseudonana</name>
    <name type="common">Marine diatom</name>
    <name type="synonym">Cyclotella nana</name>
    <dbReference type="NCBI Taxonomy" id="35128"/>
    <lineage>
        <taxon>Eukaryota</taxon>
        <taxon>Sar</taxon>
        <taxon>Stramenopiles</taxon>
        <taxon>Ochrophyta</taxon>
        <taxon>Bacillariophyta</taxon>
        <taxon>Coscinodiscophyceae</taxon>
        <taxon>Thalassiosirophycidae</taxon>
        <taxon>Thalassiosirales</taxon>
        <taxon>Thalassiosiraceae</taxon>
        <taxon>Thalassiosira</taxon>
    </lineage>
</organism>
<accession>B8BVI6</accession>
<dbReference type="GeneID" id="7452494"/>
<dbReference type="HOGENOM" id="CLU_024518_2_0_1"/>